<dbReference type="PANTHER" id="PTHR30337:SF7">
    <property type="entry name" value="PHOSPHOESTERASE"/>
    <property type="match status" value="1"/>
</dbReference>
<dbReference type="Proteomes" id="UP001180616">
    <property type="component" value="Chromosome"/>
</dbReference>
<keyword evidence="1" id="KW-0378">Hydrolase</keyword>
<dbReference type="Gene3D" id="3.60.21.10">
    <property type="match status" value="1"/>
</dbReference>
<evidence type="ECO:0000313" key="5">
    <source>
        <dbReference type="Proteomes" id="UP001180616"/>
    </source>
</evidence>
<dbReference type="RefSeq" id="WP_309540713.1">
    <property type="nucleotide sequence ID" value="NZ_CP133659.1"/>
</dbReference>
<evidence type="ECO:0000256" key="2">
    <source>
        <dbReference type="SAM" id="MobiDB-lite"/>
    </source>
</evidence>
<feature type="domain" description="Calcineurin-like phosphoesterase" evidence="3">
    <location>
        <begin position="4"/>
        <end position="221"/>
    </location>
</feature>
<evidence type="ECO:0000256" key="1">
    <source>
        <dbReference type="ARBA" id="ARBA00022801"/>
    </source>
</evidence>
<dbReference type="InterPro" id="IPR041796">
    <property type="entry name" value="Mre11_N"/>
</dbReference>
<dbReference type="GO" id="GO:0004527">
    <property type="term" value="F:exonuclease activity"/>
    <property type="evidence" value="ECO:0007669"/>
    <property type="project" value="UniProtKB-KW"/>
</dbReference>
<name>A0ABY9R1I5_9BACT</name>
<dbReference type="InterPro" id="IPR050535">
    <property type="entry name" value="DNA_Repair-Maintenance_Comp"/>
</dbReference>
<accession>A0ABY9R1I5</accession>
<keyword evidence="5" id="KW-1185">Reference proteome</keyword>
<evidence type="ECO:0000313" key="4">
    <source>
        <dbReference type="EMBL" id="WMW64634.1"/>
    </source>
</evidence>
<proteinExistence type="predicted"/>
<dbReference type="SUPFAM" id="SSF56300">
    <property type="entry name" value="Metallo-dependent phosphatases"/>
    <property type="match status" value="1"/>
</dbReference>
<feature type="region of interest" description="Disordered" evidence="2">
    <location>
        <begin position="284"/>
        <end position="306"/>
    </location>
</feature>
<keyword evidence="4" id="KW-0540">Nuclease</keyword>
<dbReference type="EMBL" id="CP133659">
    <property type="protein sequence ID" value="WMW64634.1"/>
    <property type="molecule type" value="Genomic_DNA"/>
</dbReference>
<reference evidence="4" key="1">
    <citation type="submission" date="2023-09" db="EMBL/GenBank/DDBJ databases">
        <authorList>
            <consortium name="CW5 consortium"/>
            <person name="Lu C.-W."/>
        </authorList>
    </citation>
    <scope>NUCLEOTIDE SEQUENCE</scope>
    <source>
        <strain evidence="4">KPS</strain>
    </source>
</reference>
<sequence length="513" mass="54260">MPAFRFVHAADLHLDAAFAGVSRDLSPRLADRLHRATFTAWERLVDLCLAERPDALLIAGDVHNHEDGSLRAQVALRNGCARLTDAGVRVFIAHGNHDPLTSRVHSLHWPDRVTVFGPQVESHALTRDGRVVAVVHGISHETDREGRNLAKRFARAATVQGMVHGMVQDMDVPPGAPQIGVLHCNVGATPGTRDAGRYAPCTLDDLTATGLDYWALGHIHLPQVLRTRPHVVYPGSTQGLHINEDGPRGCHLVTVHEDGEVELEFRPLAPVRWQVVEVAIGANGNGGADGSNGGNDPDDAGTPNGAASLEALHGRILEAMERAAAGDAAGSASGTPGAPGTPAFSVEATLFRVILHGRGPLDRHLRRPGAVEGLLEMLREAGASLDPLARVKDIELRTRPDVDMDALRRRDDLLGEVLRVAAAARGLPEPPAGDDAACPTGKPHAASPDAPPGLSPQADPAALRAPAAAVLAPLYDGPRGRRFLGPSDALSPEDLAALLDDAERICCDMLEAD</sequence>
<feature type="region of interest" description="Disordered" evidence="2">
    <location>
        <begin position="425"/>
        <end position="460"/>
    </location>
</feature>
<dbReference type="InterPro" id="IPR029052">
    <property type="entry name" value="Metallo-depent_PP-like"/>
</dbReference>
<protein>
    <submittedName>
        <fullName evidence="4">DNA repair exonuclease</fullName>
    </submittedName>
</protein>
<dbReference type="PANTHER" id="PTHR30337">
    <property type="entry name" value="COMPONENT OF ATP-DEPENDENT DSDNA EXONUCLEASE"/>
    <property type="match status" value="1"/>
</dbReference>
<dbReference type="InterPro" id="IPR004843">
    <property type="entry name" value="Calcineurin-like_PHP"/>
</dbReference>
<feature type="compositionally biased region" description="Gly residues" evidence="2">
    <location>
        <begin position="284"/>
        <end position="293"/>
    </location>
</feature>
<dbReference type="Pfam" id="PF00149">
    <property type="entry name" value="Metallophos"/>
    <property type="match status" value="1"/>
</dbReference>
<evidence type="ECO:0000259" key="3">
    <source>
        <dbReference type="Pfam" id="PF00149"/>
    </source>
</evidence>
<dbReference type="CDD" id="cd00840">
    <property type="entry name" value="MPP_Mre11_N"/>
    <property type="match status" value="1"/>
</dbReference>
<gene>
    <name evidence="4" type="ORF">KPS_002683</name>
</gene>
<organism evidence="4 5">
    <name type="scientific">Nitratidesulfovibrio liaohensis</name>
    <dbReference type="NCBI Taxonomy" id="2604158"/>
    <lineage>
        <taxon>Bacteria</taxon>
        <taxon>Pseudomonadati</taxon>
        <taxon>Thermodesulfobacteriota</taxon>
        <taxon>Desulfovibrionia</taxon>
        <taxon>Desulfovibrionales</taxon>
        <taxon>Desulfovibrionaceae</taxon>
        <taxon>Nitratidesulfovibrio</taxon>
    </lineage>
</organism>
<keyword evidence="4" id="KW-0269">Exonuclease</keyword>